<name>A0A8C5Q8G1_9ANUR</name>
<dbReference type="PANTHER" id="PTHR13799:SF13">
    <property type="entry name" value="NIF3-LIKE PROTEIN 1"/>
    <property type="match status" value="1"/>
</dbReference>
<dbReference type="OrthoDB" id="3345469at2759"/>
<evidence type="ECO:0000313" key="12">
    <source>
        <dbReference type="Proteomes" id="UP000694569"/>
    </source>
</evidence>
<evidence type="ECO:0000313" key="11">
    <source>
        <dbReference type="Ensembl" id="ENSLLEP00000034274.1"/>
    </source>
</evidence>
<evidence type="ECO:0000256" key="5">
    <source>
        <dbReference type="ARBA" id="ARBA00022990"/>
    </source>
</evidence>
<comment type="function">
    <text evidence="7 9">May function as a transcriptional corepressor through its interaction with COPS2, negatively regulating the expression of genes involved in neuronal differentiation.</text>
</comment>
<dbReference type="InterPro" id="IPR002678">
    <property type="entry name" value="DUF34/NIF3"/>
</dbReference>
<feature type="binding site" evidence="10">
    <location>
        <position position="334"/>
    </location>
    <ligand>
        <name>a divalent metal cation</name>
        <dbReference type="ChEBI" id="CHEBI:60240"/>
        <label>1</label>
    </ligand>
</feature>
<evidence type="ECO:0000256" key="8">
    <source>
        <dbReference type="ARBA" id="ARBA00062046"/>
    </source>
</evidence>
<keyword evidence="5" id="KW-0007">Acetylation</keyword>
<dbReference type="Pfam" id="PF01784">
    <property type="entry name" value="DUF34_NIF3"/>
    <property type="match status" value="1"/>
</dbReference>
<reference evidence="11" key="2">
    <citation type="submission" date="2025-09" db="UniProtKB">
        <authorList>
            <consortium name="Ensembl"/>
        </authorList>
    </citation>
    <scope>IDENTIFICATION</scope>
</reference>
<evidence type="ECO:0000256" key="10">
    <source>
        <dbReference type="PIRSR" id="PIRSR602678-1"/>
    </source>
</evidence>
<evidence type="ECO:0000256" key="9">
    <source>
        <dbReference type="PIRNR" id="PIRNR037490"/>
    </source>
</evidence>
<keyword evidence="6 9" id="KW-0539">Nucleus</keyword>
<dbReference type="GO" id="GO:0046872">
    <property type="term" value="F:metal ion binding"/>
    <property type="evidence" value="ECO:0007669"/>
    <property type="project" value="UniProtKB-KW"/>
</dbReference>
<keyword evidence="10" id="KW-0479">Metal-binding</keyword>
<dbReference type="GO" id="GO:0005739">
    <property type="term" value="C:mitochondrion"/>
    <property type="evidence" value="ECO:0007669"/>
    <property type="project" value="TreeGrafter"/>
</dbReference>
<dbReference type="GeneTree" id="ENSGT00390000003590"/>
<evidence type="ECO:0000256" key="2">
    <source>
        <dbReference type="ARBA" id="ARBA00019069"/>
    </source>
</evidence>
<reference evidence="11" key="1">
    <citation type="submission" date="2025-08" db="UniProtKB">
        <authorList>
            <consortium name="Ensembl"/>
        </authorList>
    </citation>
    <scope>IDENTIFICATION</scope>
</reference>
<dbReference type="Ensembl" id="ENSLLET00000035579.1">
    <property type="protein sequence ID" value="ENSLLEP00000034274.1"/>
    <property type="gene ID" value="ENSLLEG00000021674.1"/>
</dbReference>
<dbReference type="GO" id="GO:0005634">
    <property type="term" value="C:nucleus"/>
    <property type="evidence" value="ECO:0007669"/>
    <property type="project" value="UniProtKB-SubCell"/>
</dbReference>
<dbReference type="PANTHER" id="PTHR13799">
    <property type="entry name" value="NGG1 INTERACTING FACTOR 3"/>
    <property type="match status" value="1"/>
</dbReference>
<keyword evidence="3 9" id="KW-0963">Cytoplasm</keyword>
<dbReference type="SUPFAM" id="SSF102705">
    <property type="entry name" value="NIF3 (NGG1p interacting factor 3)-like"/>
    <property type="match status" value="1"/>
</dbReference>
<evidence type="ECO:0000256" key="1">
    <source>
        <dbReference type="ARBA" id="ARBA00006964"/>
    </source>
</evidence>
<comment type="similarity">
    <text evidence="1 9">Belongs to the GTP cyclohydrolase I type 2/NIF3 family.</text>
</comment>
<dbReference type="InterPro" id="IPR017222">
    <property type="entry name" value="DUF34/NIF3_animal"/>
</dbReference>
<dbReference type="NCBIfam" id="TIGR00486">
    <property type="entry name" value="YbgI_SA1388"/>
    <property type="match status" value="1"/>
</dbReference>
<dbReference type="GO" id="GO:0006355">
    <property type="term" value="P:regulation of DNA-templated transcription"/>
    <property type="evidence" value="ECO:0007669"/>
    <property type="project" value="UniProtKB-ARBA"/>
</dbReference>
<sequence>MLLSWTSRCLLRPLALSRWSARRSVMDLHAVVSHLNALAPPGLAESWDNVGLLVEPSPPHVVHKLLLTNDLTEDVLEEAIVLGADMVLSYHPPIFKPLKRLTCGNWKERLVVKALEKRLAVYSPHTAYDALRDGVNDWLGRAIGPCVSSPLRASSSLSHPGGRVHVVEFSADLSESLVERVRCLQGVRLRSFTVREDGQDRTRVRLSCSQNALQQVMAVLEEDARVYSGVELLSLQKPPLTDTGMGRLCILTQTVSVATAVERVKAHLGLNHLRLALGRGKTLDSPVSSVAVCAGSGSSVLSGVSADLYLTGEMSHHDVLDAVAEGRSVILSEHSNSERGFLKDLRGKIAERLEGKVQVTVSQSDRDPLEVV</sequence>
<evidence type="ECO:0000256" key="7">
    <source>
        <dbReference type="ARBA" id="ARBA00059551"/>
    </source>
</evidence>
<feature type="binding site" evidence="10">
    <location>
        <position position="338"/>
    </location>
    <ligand>
        <name>a divalent metal cation</name>
        <dbReference type="ChEBI" id="CHEBI:60240"/>
        <label>1</label>
    </ligand>
</feature>
<dbReference type="FunFam" id="3.40.1390.30:FF:000004">
    <property type="entry name" value="NIF3-like protein 1"/>
    <property type="match status" value="1"/>
</dbReference>
<feature type="binding site" evidence="10">
    <location>
        <position position="129"/>
    </location>
    <ligand>
        <name>a divalent metal cation</name>
        <dbReference type="ChEBI" id="CHEBI:60240"/>
        <label>1</label>
    </ligand>
</feature>
<comment type="subunit">
    <text evidence="8 9">Homodimer. Interacts with COPS2. Interacts with THOC7.</text>
</comment>
<dbReference type="Proteomes" id="UP000694569">
    <property type="component" value="Unplaced"/>
</dbReference>
<evidence type="ECO:0000256" key="4">
    <source>
        <dbReference type="ARBA" id="ARBA00022553"/>
    </source>
</evidence>
<accession>A0A8C5Q8G1</accession>
<dbReference type="FunFam" id="3.40.1390.30:FF:000001">
    <property type="entry name" value="GTP cyclohydrolase 1 type 2"/>
    <property type="match status" value="1"/>
</dbReference>
<dbReference type="Gene3D" id="3.40.1390.30">
    <property type="entry name" value="NIF3 (NGG1p interacting factor 3)-like"/>
    <property type="match status" value="2"/>
</dbReference>
<keyword evidence="4" id="KW-0597">Phosphoprotein</keyword>
<keyword evidence="12" id="KW-1185">Reference proteome</keyword>
<organism evidence="11 12">
    <name type="scientific">Leptobrachium leishanense</name>
    <name type="common">Leishan spiny toad</name>
    <dbReference type="NCBI Taxonomy" id="445787"/>
    <lineage>
        <taxon>Eukaryota</taxon>
        <taxon>Metazoa</taxon>
        <taxon>Chordata</taxon>
        <taxon>Craniata</taxon>
        <taxon>Vertebrata</taxon>
        <taxon>Euteleostomi</taxon>
        <taxon>Amphibia</taxon>
        <taxon>Batrachia</taxon>
        <taxon>Anura</taxon>
        <taxon>Pelobatoidea</taxon>
        <taxon>Megophryidae</taxon>
        <taxon>Leptobrachium</taxon>
    </lineage>
</organism>
<comment type="subcellular location">
    <subcellularLocation>
        <location evidence="9">Cytoplasm</location>
    </subcellularLocation>
    <subcellularLocation>
        <location evidence="9">Nucleus</location>
    </subcellularLocation>
</comment>
<evidence type="ECO:0000256" key="6">
    <source>
        <dbReference type="ARBA" id="ARBA00023242"/>
    </source>
</evidence>
<proteinExistence type="inferred from homology"/>
<protein>
    <recommendedName>
        <fullName evidence="2 9">NIF3-like protein 1</fullName>
    </recommendedName>
</protein>
<dbReference type="PIRSF" id="PIRSF037490">
    <property type="entry name" value="UCP037490_NIF3_euk"/>
    <property type="match status" value="1"/>
</dbReference>
<dbReference type="AlphaFoldDB" id="A0A8C5Q8G1"/>
<feature type="binding site" evidence="10">
    <location>
        <position position="91"/>
    </location>
    <ligand>
        <name>a divalent metal cation</name>
        <dbReference type="ChEBI" id="CHEBI:60240"/>
        <label>1</label>
    </ligand>
</feature>
<gene>
    <name evidence="11" type="primary">NIF3L1</name>
</gene>
<dbReference type="InterPro" id="IPR036069">
    <property type="entry name" value="DUF34/NIF3_sf"/>
</dbReference>
<evidence type="ECO:0000256" key="3">
    <source>
        <dbReference type="ARBA" id="ARBA00022490"/>
    </source>
</evidence>